<sequence length="148" mass="16246">MGLFDKGVSAPTPEMEKLNAGESFAAIALAAVASDGYLSDEEAQSIPFILSRMKLFQTYSDDMMRRLFDKLLGRLKRGGVSALFLSAKDSLPEHLRQTAFAVATDLVLADGVVTPEEKAFLDELYQVLEMPEETAKNIIDVMLIKNQG</sequence>
<dbReference type="EMBL" id="AJTX02000004">
    <property type="protein sequence ID" value="KKI99987.1"/>
    <property type="molecule type" value="Genomic_DNA"/>
</dbReference>
<dbReference type="Pfam" id="PF05099">
    <property type="entry name" value="TerB"/>
    <property type="match status" value="1"/>
</dbReference>
<keyword evidence="3" id="KW-1185">Reference proteome</keyword>
<dbReference type="Proteomes" id="UP000034681">
    <property type="component" value="Unassembled WGS sequence"/>
</dbReference>
<feature type="domain" description="Co-chaperone DjlA N-terminal" evidence="1">
    <location>
        <begin position="25"/>
        <end position="135"/>
    </location>
</feature>
<evidence type="ECO:0000259" key="1">
    <source>
        <dbReference type="Pfam" id="PF05099"/>
    </source>
</evidence>
<dbReference type="InterPro" id="IPR029024">
    <property type="entry name" value="TerB-like"/>
</dbReference>
<dbReference type="STRING" id="317619.GCA_000332315_00639"/>
<evidence type="ECO:0000313" key="2">
    <source>
        <dbReference type="EMBL" id="KKI99987.1"/>
    </source>
</evidence>
<dbReference type="SUPFAM" id="SSF158682">
    <property type="entry name" value="TerB-like"/>
    <property type="match status" value="1"/>
</dbReference>
<dbReference type="Gene3D" id="1.10.3680.10">
    <property type="entry name" value="TerB-like"/>
    <property type="match status" value="1"/>
</dbReference>
<reference evidence="2" key="1">
    <citation type="submission" date="2012-04" db="EMBL/GenBank/DDBJ databases">
        <authorList>
            <person name="Borisov I.G."/>
            <person name="Ivanikova N.V."/>
            <person name="Pinevich A.V."/>
        </authorList>
    </citation>
    <scope>NUCLEOTIDE SEQUENCE</scope>
    <source>
        <strain evidence="2">CALU 1027</strain>
    </source>
</reference>
<proteinExistence type="predicted"/>
<accession>A0A0M2PY29</accession>
<comment type="caution">
    <text evidence="2">The sequence shown here is derived from an EMBL/GenBank/DDBJ whole genome shotgun (WGS) entry which is preliminary data.</text>
</comment>
<dbReference type="RefSeq" id="WP_017711286.1">
    <property type="nucleotide sequence ID" value="NZ_KB235933.1"/>
</dbReference>
<gene>
    <name evidence="2" type="ORF">PROH_09400</name>
</gene>
<name>A0A0M2PY29_PROHO</name>
<evidence type="ECO:0000313" key="3">
    <source>
        <dbReference type="Proteomes" id="UP000034681"/>
    </source>
</evidence>
<dbReference type="CDD" id="cd07176">
    <property type="entry name" value="terB"/>
    <property type="match status" value="1"/>
</dbReference>
<protein>
    <submittedName>
        <fullName evidence="2">Tellurite resistance protein TerB</fullName>
    </submittedName>
</protein>
<dbReference type="InterPro" id="IPR007791">
    <property type="entry name" value="DjlA_N"/>
</dbReference>
<dbReference type="AlphaFoldDB" id="A0A0M2PY29"/>
<dbReference type="OrthoDB" id="530988at2"/>
<dbReference type="eggNOG" id="COG3793">
    <property type="taxonomic scope" value="Bacteria"/>
</dbReference>
<organism evidence="2 3">
    <name type="scientific">Prochlorothrix hollandica PCC 9006 = CALU 1027</name>
    <dbReference type="NCBI Taxonomy" id="317619"/>
    <lineage>
        <taxon>Bacteria</taxon>
        <taxon>Bacillati</taxon>
        <taxon>Cyanobacteriota</taxon>
        <taxon>Cyanophyceae</taxon>
        <taxon>Prochlorotrichales</taxon>
        <taxon>Prochlorotrichaceae</taxon>
        <taxon>Prochlorothrix</taxon>
    </lineage>
</organism>